<keyword evidence="4" id="KW-1185">Reference proteome</keyword>
<feature type="region of interest" description="Disordered" evidence="1">
    <location>
        <begin position="341"/>
        <end position="362"/>
    </location>
</feature>
<dbReference type="PANTHER" id="PTHR30255">
    <property type="entry name" value="SINGLE-STRANDED-DNA-SPECIFIC EXONUCLEASE RECJ"/>
    <property type="match status" value="1"/>
</dbReference>
<comment type="caution">
    <text evidence="3">The sequence shown here is derived from an EMBL/GenBank/DDBJ whole genome shotgun (WGS) entry which is preliminary data.</text>
</comment>
<evidence type="ECO:0000256" key="1">
    <source>
        <dbReference type="SAM" id="MobiDB-lite"/>
    </source>
</evidence>
<feature type="region of interest" description="Disordered" evidence="1">
    <location>
        <begin position="1"/>
        <end position="41"/>
    </location>
</feature>
<dbReference type="SUPFAM" id="SSF64182">
    <property type="entry name" value="DHH phosphoesterases"/>
    <property type="match status" value="1"/>
</dbReference>
<evidence type="ECO:0000313" key="3">
    <source>
        <dbReference type="EMBL" id="CAF9918729.1"/>
    </source>
</evidence>
<name>A0A8H3IM55_9LECA</name>
<feature type="compositionally biased region" description="Polar residues" evidence="1">
    <location>
        <begin position="1"/>
        <end position="20"/>
    </location>
</feature>
<dbReference type="Pfam" id="PF01368">
    <property type="entry name" value="DHH"/>
    <property type="match status" value="1"/>
</dbReference>
<dbReference type="AlphaFoldDB" id="A0A8H3IM55"/>
<dbReference type="Proteomes" id="UP000664169">
    <property type="component" value="Unassembled WGS sequence"/>
</dbReference>
<dbReference type="GO" id="GO:0004527">
    <property type="term" value="F:exonuclease activity"/>
    <property type="evidence" value="ECO:0007669"/>
    <property type="project" value="UniProtKB-KW"/>
</dbReference>
<accession>A0A8H3IM55</accession>
<dbReference type="EMBL" id="CAJPDQ010000013">
    <property type="protein sequence ID" value="CAF9918729.1"/>
    <property type="molecule type" value="Genomic_DNA"/>
</dbReference>
<dbReference type="InterPro" id="IPR038763">
    <property type="entry name" value="DHH_sf"/>
</dbReference>
<gene>
    <name evidence="3" type="ORF">GOMPHAMPRED_001609</name>
</gene>
<feature type="domain" description="DDH" evidence="2">
    <location>
        <begin position="64"/>
        <end position="195"/>
    </location>
</feature>
<dbReference type="PANTHER" id="PTHR30255:SF2">
    <property type="entry name" value="SINGLE-STRANDED-DNA-SPECIFIC EXONUCLEASE RECJ"/>
    <property type="match status" value="1"/>
</dbReference>
<dbReference type="InterPro" id="IPR001667">
    <property type="entry name" value="DDH_dom"/>
</dbReference>
<evidence type="ECO:0000259" key="2">
    <source>
        <dbReference type="Pfam" id="PF01368"/>
    </source>
</evidence>
<evidence type="ECO:0000313" key="4">
    <source>
        <dbReference type="Proteomes" id="UP000664169"/>
    </source>
</evidence>
<protein>
    <recommendedName>
        <fullName evidence="2">DDH domain-containing protein</fullName>
    </recommendedName>
</protein>
<sequence length="475" mass="52218">MKRKAPTTQSSPKAKRQQVQVPDYCDTPVRRDQHNAPIWPAPEADMTTARNFFTECATNARRTLLVPDKDADGLSAGVIAYRTLLALNLPKDKISVHLLSKGTSVHDESERKAMLAYAPERVIVLDQGSRRGPRIVDDETVQCLVVDHHARTEGENPEGAIVVSACDCPPVSTASLLTYTICSTLHPSIAESCRYLAAIGTHGDLGTTLKWKDPFPPMDSVFKTHTKKTINDCVSLLNAPRRTSTFDVISAWNALCNNNTPEPILKNIRLLNARADINEEVERCTHTPPKFSRDGRVAVLRINSPCQVHPVIATRWAGHLKSKDLEIVMVANEGYFTTTTTTTATTENNTNENETETEEQEGKVNFSCRIARSAKARLGDDAVDIISLLKEEAGEDLVSRMGESFARGHKEASGGIVGKAVFEEFLQRMGVGEKKKKEEERKVDDAVGVGLGGGKAKVKLPEQKNSLMNYFAVKT</sequence>
<dbReference type="InterPro" id="IPR051673">
    <property type="entry name" value="SSDNA_exonuclease_RecJ"/>
</dbReference>
<dbReference type="Gene3D" id="3.90.1640.30">
    <property type="match status" value="1"/>
</dbReference>
<dbReference type="OrthoDB" id="284473at2759"/>
<proteinExistence type="predicted"/>
<organism evidence="3 4">
    <name type="scientific">Gomphillus americanus</name>
    <dbReference type="NCBI Taxonomy" id="1940652"/>
    <lineage>
        <taxon>Eukaryota</taxon>
        <taxon>Fungi</taxon>
        <taxon>Dikarya</taxon>
        <taxon>Ascomycota</taxon>
        <taxon>Pezizomycotina</taxon>
        <taxon>Lecanoromycetes</taxon>
        <taxon>OSLEUM clade</taxon>
        <taxon>Ostropomycetidae</taxon>
        <taxon>Ostropales</taxon>
        <taxon>Graphidaceae</taxon>
        <taxon>Gomphilloideae</taxon>
        <taxon>Gomphillus</taxon>
    </lineage>
</organism>
<reference evidence="3" key="1">
    <citation type="submission" date="2021-03" db="EMBL/GenBank/DDBJ databases">
        <authorList>
            <person name="Tagirdzhanova G."/>
        </authorList>
    </citation>
    <scope>NUCLEOTIDE SEQUENCE</scope>
</reference>
<feature type="compositionally biased region" description="Low complexity" evidence="1">
    <location>
        <begin position="341"/>
        <end position="352"/>
    </location>
</feature>